<protein>
    <recommendedName>
        <fullName evidence="11">C-type lectin domain-containing protein</fullName>
    </recommendedName>
</protein>
<keyword evidence="3" id="KW-0677">Repeat</keyword>
<dbReference type="InterPro" id="IPR016187">
    <property type="entry name" value="CTDL_fold"/>
</dbReference>
<evidence type="ECO:0000256" key="4">
    <source>
        <dbReference type="ARBA" id="ARBA00022989"/>
    </source>
</evidence>
<evidence type="ECO:0000256" key="10">
    <source>
        <dbReference type="SAM" id="MobiDB-lite"/>
    </source>
</evidence>
<evidence type="ECO:0000256" key="5">
    <source>
        <dbReference type="ARBA" id="ARBA00023136"/>
    </source>
</evidence>
<feature type="disulfide bond" evidence="9">
    <location>
        <begin position="476"/>
        <end position="494"/>
    </location>
</feature>
<keyword evidence="6 9" id="KW-1015">Disulfide bond</keyword>
<evidence type="ECO:0000256" key="7">
    <source>
        <dbReference type="ARBA" id="ARBA00023170"/>
    </source>
</evidence>
<comment type="subcellular location">
    <subcellularLocation>
        <location evidence="1">Membrane</location>
        <topology evidence="1">Single-pass membrane protein</topology>
    </subcellularLocation>
</comment>
<evidence type="ECO:0000256" key="3">
    <source>
        <dbReference type="ARBA" id="ARBA00022737"/>
    </source>
</evidence>
<feature type="disulfide bond" evidence="9">
    <location>
        <begin position="488"/>
        <end position="503"/>
    </location>
</feature>
<dbReference type="InterPro" id="IPR002172">
    <property type="entry name" value="LDrepeatLR_classA_rpt"/>
</dbReference>
<dbReference type="InterPro" id="IPR035914">
    <property type="entry name" value="Sperma_CUB_dom_sf"/>
</dbReference>
<dbReference type="Gene3D" id="3.10.100.10">
    <property type="entry name" value="Mannose-Binding Protein A, subunit A"/>
    <property type="match status" value="1"/>
</dbReference>
<evidence type="ECO:0000256" key="2">
    <source>
        <dbReference type="ARBA" id="ARBA00022692"/>
    </source>
</evidence>
<dbReference type="InterPro" id="IPR001304">
    <property type="entry name" value="C-type_lectin-like"/>
</dbReference>
<dbReference type="SMART" id="SM00192">
    <property type="entry name" value="LDLa"/>
    <property type="match status" value="2"/>
</dbReference>
<evidence type="ECO:0000313" key="12">
    <source>
        <dbReference type="EMBL" id="KAK7506138.1"/>
    </source>
</evidence>
<evidence type="ECO:0000313" key="13">
    <source>
        <dbReference type="Proteomes" id="UP001519460"/>
    </source>
</evidence>
<sequence length="948" mass="106668">METNIGPHHGILPVMEKLRHLPFLLNRTVIVYFTVLTSIVGAANNTQGPQLEVLYVTPFKGFIQTPGFDGVKPHPQNMDSWVRVDVPQNHTVMLNIRDIDLTLKPYDSVCDWRLVQLTVYKRTMSDEDIIFKCVNPFGYWPELYPHMEVFYVHFVSKDVKPKTGFRISFSFHNESFLPEIAGHDYMWIFNCSVPHYKDFEHHFTCNLKDDCIAREDEEFCSYRSDMCGPGLISVSGMCMSFERANTSKFSWNDAYASCLKKGGRLAVLNTPEIWTAAADLLEKTAYYYKMFYQIIVGLRSASPSLPFMYRNEFQWTDGTIAYYRAIRNINIWPSCFVLSAQNYKNRMDMKPCGKNAPYSNYMCSMDQDSTGEGASDLSTPEIQMSTDNSNEYKQVRCPSGHMTHDFLACDVKSACWERESSCEVPLSPLPPTFMCDNQVERVPYTLVCDFRADCSDDSDEEFCVYQQCAEKEPFYCNDKQCVSVTVVCDGQQQCMNGADEDLCSAYSFGVFRNPPPPALRQEIHRRPMSTNISQAVSRQQAGEKWDSGHDIWQALHGVTDFLYPVILISCTLSQRLARARGPGARRVADHFISAPETVKQKMRDFATTSAKYTDLHSGNNKDNKHHDSVPTFFASHQNGIDTKNILSPSDQVPLPPPHFVSVPQIQIGSGMDTLKGRSGSGLTNAPLPVNSSKAHHGSKSGERHLFERRERVVEGRVSPRPAVVHPNIGHAQTESEHVFQFAEDSRPMFSPVPREMPDGEDSPKTRAPKDKTSFPSIHVEKCEKTQPTYAASLSPEPVSLTPDSDLEVEPELAALSQGRDGAGTGSAGRLYVPSPFQKRRTDGRAVLLTRDSGQGLLGSWSRSEGNLPDAVRRSSSSPGGHTNLLDIRYRPDWVTRPSLRPSSDVALHELRRERNRDSRSPTPRRLTVRLEPLNPGQRALSASNLNSP</sequence>
<feature type="region of interest" description="Disordered" evidence="10">
    <location>
        <begin position="675"/>
        <end position="705"/>
    </location>
</feature>
<dbReference type="PROSITE" id="PS50041">
    <property type="entry name" value="C_TYPE_LECTIN_2"/>
    <property type="match status" value="1"/>
</dbReference>
<proteinExistence type="predicted"/>
<accession>A0ABD0M375</accession>
<feature type="compositionally biased region" description="Basic and acidic residues" evidence="10">
    <location>
        <begin position="906"/>
        <end position="919"/>
    </location>
</feature>
<dbReference type="PROSITE" id="PS50068">
    <property type="entry name" value="LDLRA_2"/>
    <property type="match status" value="2"/>
</dbReference>
<dbReference type="Gene3D" id="4.10.400.10">
    <property type="entry name" value="Low-density Lipoprotein Receptor"/>
    <property type="match status" value="2"/>
</dbReference>
<dbReference type="SMART" id="SM00034">
    <property type="entry name" value="CLECT"/>
    <property type="match status" value="1"/>
</dbReference>
<keyword evidence="7" id="KW-0675">Receptor</keyword>
<dbReference type="Proteomes" id="UP001519460">
    <property type="component" value="Unassembled WGS sequence"/>
</dbReference>
<dbReference type="SUPFAM" id="SSF56436">
    <property type="entry name" value="C-type lectin-like"/>
    <property type="match status" value="1"/>
</dbReference>
<keyword evidence="4" id="KW-1133">Transmembrane helix</keyword>
<name>A0ABD0M375_9CAEN</name>
<dbReference type="InterPro" id="IPR051221">
    <property type="entry name" value="LDLR-related"/>
</dbReference>
<comment type="caution">
    <text evidence="12">The sequence shown here is derived from an EMBL/GenBank/DDBJ whole genome shotgun (WGS) entry which is preliminary data.</text>
</comment>
<evidence type="ECO:0000256" key="1">
    <source>
        <dbReference type="ARBA" id="ARBA00004167"/>
    </source>
</evidence>
<evidence type="ECO:0000256" key="8">
    <source>
        <dbReference type="ARBA" id="ARBA00023180"/>
    </source>
</evidence>
<dbReference type="PRINTS" id="PR00261">
    <property type="entry name" value="LDLRECEPTOR"/>
</dbReference>
<dbReference type="CDD" id="cd00112">
    <property type="entry name" value="LDLa"/>
    <property type="match status" value="2"/>
</dbReference>
<dbReference type="InterPro" id="IPR023415">
    <property type="entry name" value="LDLR_class-A_CS"/>
</dbReference>
<feature type="region of interest" description="Disordered" evidence="10">
    <location>
        <begin position="747"/>
        <end position="836"/>
    </location>
</feature>
<keyword evidence="2" id="KW-0812">Transmembrane</keyword>
<dbReference type="SUPFAM" id="SSF49854">
    <property type="entry name" value="Spermadhesin, CUB domain"/>
    <property type="match status" value="1"/>
</dbReference>
<feature type="compositionally biased region" description="Basic and acidic residues" evidence="10">
    <location>
        <begin position="755"/>
        <end position="784"/>
    </location>
</feature>
<dbReference type="Gene3D" id="2.60.120.290">
    <property type="entry name" value="Spermadhesin, CUB domain"/>
    <property type="match status" value="1"/>
</dbReference>
<dbReference type="InterPro" id="IPR016186">
    <property type="entry name" value="C-type_lectin-like/link_sf"/>
</dbReference>
<organism evidence="12 13">
    <name type="scientific">Batillaria attramentaria</name>
    <dbReference type="NCBI Taxonomy" id="370345"/>
    <lineage>
        <taxon>Eukaryota</taxon>
        <taxon>Metazoa</taxon>
        <taxon>Spiralia</taxon>
        <taxon>Lophotrochozoa</taxon>
        <taxon>Mollusca</taxon>
        <taxon>Gastropoda</taxon>
        <taxon>Caenogastropoda</taxon>
        <taxon>Sorbeoconcha</taxon>
        <taxon>Cerithioidea</taxon>
        <taxon>Batillariidae</taxon>
        <taxon>Batillaria</taxon>
    </lineage>
</organism>
<dbReference type="Pfam" id="PF00057">
    <property type="entry name" value="Ldl_recept_a"/>
    <property type="match status" value="1"/>
</dbReference>
<dbReference type="EMBL" id="JACVVK020000008">
    <property type="protein sequence ID" value="KAK7506138.1"/>
    <property type="molecule type" value="Genomic_DNA"/>
</dbReference>
<keyword evidence="5" id="KW-0472">Membrane</keyword>
<gene>
    <name evidence="12" type="ORF">BaRGS_00002860</name>
</gene>
<dbReference type="CDD" id="cd00037">
    <property type="entry name" value="CLECT"/>
    <property type="match status" value="1"/>
</dbReference>
<feature type="disulfide bond" evidence="9">
    <location>
        <begin position="448"/>
        <end position="463"/>
    </location>
</feature>
<dbReference type="InterPro" id="IPR036055">
    <property type="entry name" value="LDL_receptor-like_sf"/>
</dbReference>
<feature type="region of interest" description="Disordered" evidence="10">
    <location>
        <begin position="854"/>
        <end position="885"/>
    </location>
</feature>
<dbReference type="AlphaFoldDB" id="A0ABD0M375"/>
<dbReference type="SUPFAM" id="SSF57424">
    <property type="entry name" value="LDL receptor-like module"/>
    <property type="match status" value="2"/>
</dbReference>
<reference evidence="12 13" key="1">
    <citation type="journal article" date="2023" name="Sci. Data">
        <title>Genome assembly of the Korean intertidal mud-creeper Batillaria attramentaria.</title>
        <authorList>
            <person name="Patra A.K."/>
            <person name="Ho P.T."/>
            <person name="Jun S."/>
            <person name="Lee S.J."/>
            <person name="Kim Y."/>
            <person name="Won Y.J."/>
        </authorList>
    </citation>
    <scope>NUCLEOTIDE SEQUENCE [LARGE SCALE GENOMIC DNA]</scope>
    <source>
        <strain evidence="12">Wonlab-2016</strain>
    </source>
</reference>
<feature type="domain" description="C-type lectin" evidence="11">
    <location>
        <begin position="234"/>
        <end position="358"/>
    </location>
</feature>
<dbReference type="PANTHER" id="PTHR22722">
    <property type="entry name" value="LOW-DENSITY LIPOPROTEIN RECEPTOR-RELATED PROTEIN 2-RELATED"/>
    <property type="match status" value="1"/>
</dbReference>
<evidence type="ECO:0000259" key="11">
    <source>
        <dbReference type="PROSITE" id="PS50041"/>
    </source>
</evidence>
<keyword evidence="8" id="KW-0325">Glycoprotein</keyword>
<dbReference type="PANTHER" id="PTHR22722:SF5">
    <property type="entry name" value="LOW-DENSITY LIPOPROTEIN RECEPTOR-RELATED PROTEIN 1B"/>
    <property type="match status" value="1"/>
</dbReference>
<evidence type="ECO:0000256" key="6">
    <source>
        <dbReference type="ARBA" id="ARBA00023157"/>
    </source>
</evidence>
<comment type="caution">
    <text evidence="9">Lacks conserved residue(s) required for the propagation of feature annotation.</text>
</comment>
<feature type="region of interest" description="Disordered" evidence="10">
    <location>
        <begin position="905"/>
        <end position="948"/>
    </location>
</feature>
<keyword evidence="13" id="KW-1185">Reference proteome</keyword>
<dbReference type="PROSITE" id="PS01209">
    <property type="entry name" value="LDLRA_1"/>
    <property type="match status" value="1"/>
</dbReference>
<evidence type="ECO:0000256" key="9">
    <source>
        <dbReference type="PROSITE-ProRule" id="PRU00124"/>
    </source>
</evidence>
<dbReference type="GO" id="GO:0016020">
    <property type="term" value="C:membrane"/>
    <property type="evidence" value="ECO:0007669"/>
    <property type="project" value="UniProtKB-SubCell"/>
</dbReference>